<feature type="transmembrane region" description="Helical" evidence="16">
    <location>
        <begin position="253"/>
        <end position="271"/>
    </location>
</feature>
<dbReference type="GO" id="GO:0042773">
    <property type="term" value="P:ATP synthesis coupled electron transport"/>
    <property type="evidence" value="ECO:0007669"/>
    <property type="project" value="InterPro"/>
</dbReference>
<evidence type="ECO:0000256" key="12">
    <source>
        <dbReference type="ARBA" id="ARBA00023075"/>
    </source>
</evidence>
<dbReference type="Pfam" id="PF06455">
    <property type="entry name" value="NADH5_C"/>
    <property type="match status" value="1"/>
</dbReference>
<feature type="domain" description="NADH-Ubiquinone oxidoreductase (complex I) chain 5 N-terminal" evidence="19">
    <location>
        <begin position="64"/>
        <end position="114"/>
    </location>
</feature>
<evidence type="ECO:0000313" key="21">
    <source>
        <dbReference type="EMBL" id="AGH24233.1"/>
    </source>
</evidence>
<dbReference type="Gene3D" id="1.20.5.2700">
    <property type="match status" value="1"/>
</dbReference>
<dbReference type="PRINTS" id="PR01434">
    <property type="entry name" value="NADHDHGNASE5"/>
</dbReference>
<keyword evidence="6 16" id="KW-0812">Transmembrane</keyword>
<dbReference type="Pfam" id="PF00361">
    <property type="entry name" value="Proton_antipo_M"/>
    <property type="match status" value="1"/>
</dbReference>
<protein>
    <recommendedName>
        <fullName evidence="3 16">NADH-ubiquinone oxidoreductase chain 5</fullName>
        <ecNumber evidence="2 16">7.1.1.2</ecNumber>
    </recommendedName>
</protein>
<dbReference type="InterPro" id="IPR018393">
    <property type="entry name" value="NADHpl_OxRdtase_5_subgr"/>
</dbReference>
<reference evidence="21" key="2">
    <citation type="journal article" date="2006" name="RNA">
        <title>Hybrid E. coli--Mitochondrial ribonuclease P RNAs are catalytically active.</title>
        <authorList>
            <person name="Seif E."/>
            <person name="Cadieux A."/>
            <person name="Lang B.F."/>
        </authorList>
    </citation>
    <scope>NUCLEOTIDE SEQUENCE</scope>
    <source>
        <strain evidence="21">ATCC 50422</strain>
    </source>
</reference>
<dbReference type="EC" id="7.1.1.2" evidence="2 16"/>
<keyword evidence="14 16" id="KW-0472">Membrane</keyword>
<geneLocation type="mitochondrion" evidence="21"/>
<evidence type="ECO:0000256" key="7">
    <source>
        <dbReference type="ARBA" id="ARBA00022792"/>
    </source>
</evidence>
<evidence type="ECO:0000256" key="8">
    <source>
        <dbReference type="ARBA" id="ARBA00022967"/>
    </source>
</evidence>
<comment type="subcellular location">
    <subcellularLocation>
        <location evidence="1">Mitochondrion inner membrane</location>
        <topology evidence="1">Multi-pass membrane protein</topology>
    </subcellularLocation>
</comment>
<gene>
    <name evidence="21" type="primary">nad5</name>
</gene>
<feature type="transmembrane region" description="Helical" evidence="16">
    <location>
        <begin position="461"/>
        <end position="482"/>
    </location>
</feature>
<feature type="transmembrane region" description="Helical" evidence="16">
    <location>
        <begin position="283"/>
        <end position="304"/>
    </location>
</feature>
<evidence type="ECO:0000256" key="15">
    <source>
        <dbReference type="ARBA" id="ARBA00049551"/>
    </source>
</evidence>
<accession>M4QLB3</accession>
<evidence type="ECO:0000256" key="5">
    <source>
        <dbReference type="ARBA" id="ARBA00022660"/>
    </source>
</evidence>
<reference evidence="21" key="1">
    <citation type="journal article" date="2004" name="RNA">
        <title>Mitochondrial 3' tRNA editing in the jakobid Seculamonas ecuadoriensis: a novel mechanism and implications for tRNA processing.</title>
        <authorList>
            <person name="Leigh J."/>
            <person name="Lang B.F."/>
        </authorList>
    </citation>
    <scope>NUCLEOTIDE SEQUENCE</scope>
    <source>
        <strain evidence="21">ATCC 50422</strain>
    </source>
</reference>
<feature type="transmembrane region" description="Helical" evidence="16">
    <location>
        <begin position="343"/>
        <end position="361"/>
    </location>
</feature>
<evidence type="ECO:0000256" key="6">
    <source>
        <dbReference type="ARBA" id="ARBA00022692"/>
    </source>
</evidence>
<organism evidence="21">
    <name type="scientific">Jakoba libera</name>
    <name type="common">Flagellate</name>
    <name type="synonym">Cryptobia libera</name>
    <dbReference type="NCBI Taxonomy" id="143017"/>
    <lineage>
        <taxon>Eukaryota</taxon>
        <taxon>Discoba</taxon>
        <taxon>Jakobida</taxon>
        <taxon>Histionina</taxon>
        <taxon>Jakobidae</taxon>
        <taxon>Jakoba</taxon>
    </lineage>
</organism>
<keyword evidence="17" id="KW-0732">Signal</keyword>
<feature type="transmembrane region" description="Helical" evidence="16">
    <location>
        <begin position="419"/>
        <end position="440"/>
    </location>
</feature>
<proteinExistence type="inferred from homology"/>
<keyword evidence="8" id="KW-1278">Translocase</keyword>
<feature type="transmembrane region" description="Helical" evidence="16">
    <location>
        <begin position="373"/>
        <end position="399"/>
    </location>
</feature>
<evidence type="ECO:0000256" key="1">
    <source>
        <dbReference type="ARBA" id="ARBA00004448"/>
    </source>
</evidence>
<dbReference type="InterPro" id="IPR010934">
    <property type="entry name" value="NADH_DH_su5_C"/>
</dbReference>
<feature type="transmembrane region" description="Helical" evidence="16">
    <location>
        <begin position="167"/>
        <end position="189"/>
    </location>
</feature>
<name>M4QLB3_JAKLI</name>
<evidence type="ECO:0000256" key="4">
    <source>
        <dbReference type="ARBA" id="ARBA00022448"/>
    </source>
</evidence>
<evidence type="ECO:0000256" key="10">
    <source>
        <dbReference type="ARBA" id="ARBA00022989"/>
    </source>
</evidence>
<keyword evidence="9" id="KW-0249">Electron transport</keyword>
<keyword evidence="4 16" id="KW-0813">Transport</keyword>
<evidence type="ECO:0000256" key="9">
    <source>
        <dbReference type="ARBA" id="ARBA00022982"/>
    </source>
</evidence>
<feature type="transmembrane region" description="Helical" evidence="16">
    <location>
        <begin position="651"/>
        <end position="670"/>
    </location>
</feature>
<keyword evidence="13 16" id="KW-0496">Mitochondrion</keyword>
<dbReference type="Pfam" id="PF00662">
    <property type="entry name" value="Proton_antipo_N"/>
    <property type="match status" value="1"/>
</dbReference>
<dbReference type="InterPro" id="IPR003945">
    <property type="entry name" value="NU5C-like"/>
</dbReference>
<keyword evidence="5" id="KW-0679">Respiratory chain</keyword>
<dbReference type="InterPro" id="IPR001516">
    <property type="entry name" value="Proton_antipo_N"/>
</dbReference>
<feature type="signal peptide" evidence="17">
    <location>
        <begin position="1"/>
        <end position="20"/>
    </location>
</feature>
<feature type="transmembrane region" description="Helical" evidence="16">
    <location>
        <begin position="136"/>
        <end position="155"/>
    </location>
</feature>
<feature type="transmembrane region" description="Helical" evidence="16">
    <location>
        <begin position="74"/>
        <end position="101"/>
    </location>
</feature>
<evidence type="ECO:0000259" key="19">
    <source>
        <dbReference type="Pfam" id="PF00662"/>
    </source>
</evidence>
<keyword evidence="11 16" id="KW-0520">NAD</keyword>
<evidence type="ECO:0000256" key="13">
    <source>
        <dbReference type="ARBA" id="ARBA00023128"/>
    </source>
</evidence>
<dbReference type="GO" id="GO:0008137">
    <property type="term" value="F:NADH dehydrogenase (ubiquinone) activity"/>
    <property type="evidence" value="ECO:0007669"/>
    <property type="project" value="UniProtKB-EC"/>
</dbReference>
<dbReference type="InterPro" id="IPR001750">
    <property type="entry name" value="ND/Mrp_TM"/>
</dbReference>
<feature type="transmembrane region" description="Helical" evidence="16">
    <location>
        <begin position="522"/>
        <end position="548"/>
    </location>
</feature>
<dbReference type="PANTHER" id="PTHR42829">
    <property type="entry name" value="NADH-UBIQUINONE OXIDOREDUCTASE CHAIN 5"/>
    <property type="match status" value="1"/>
</dbReference>
<sequence length="684" mass="76347">MYLTLLFLPILSSLTVLSFGRSIGKWGSCILSVASVVLCSIFSWICFYEVGLCGSVCRVELFPWFHSELVETNWGFLFDSLTVTMLIVVSTISSIVHIYSVGYMSHDPHLPRFMSYLSLFTFFMLILVTGDNFLQLFLGWEGVGLCSYLLINFWYTRLQANKSAIKAMIMNRLGDFGLSLGLLGIFYLFRSLDYDTVFSCAQEMSEEYFGFLGIQMHALTVICILLFVGAVGKSSQLGLHTWLPDAMEGPTPVSALIHAATMVTAGIFLVVRCSPLFEYSSTALVVITIVGSATAFFAATTGMVQNDIKRVIAYSTCSQLGYMAFACGLSGYSIGMFHLMNHAFFKALLFLGAGCVIHALADEQDMRKMGGLVRYLPFTYGMMLLGSLSLMGFPFLTGFYSKDVILELAYAKFSMEGTFAHWLGTSSAFLTAFYSFRLLYYTFLSNPNGSKSIYLHAHDAPAIMSIPLLVLAFGSIFVGYLAKDLMIGLGTDFWAGSIFVLPEHIIQLQAEFIPSWIKMTPVFFSLLGASSAMLLYSIGSSFSSTFFLTNQVVRSIYLFLAKRWFFDIVYNELIAKKLLRVGYHTTLVSLDKGVIELIGPHGLEKAVVQISQGISKLQSGYIYHYAFVMLIGITLLVSISAFWNWIMIFDWRISLIITLTTLCLFFTWDYKKEGQIESKTSLTN</sequence>
<evidence type="ECO:0000259" key="20">
    <source>
        <dbReference type="Pfam" id="PF06455"/>
    </source>
</evidence>
<dbReference type="PANTHER" id="PTHR42829:SF2">
    <property type="entry name" value="NADH-UBIQUINONE OXIDOREDUCTASE CHAIN 5"/>
    <property type="match status" value="1"/>
</dbReference>
<comment type="catalytic activity">
    <reaction evidence="15 16">
        <text>a ubiquinone + NADH + 5 H(+)(in) = a ubiquinol + NAD(+) + 4 H(+)(out)</text>
        <dbReference type="Rhea" id="RHEA:29091"/>
        <dbReference type="Rhea" id="RHEA-COMP:9565"/>
        <dbReference type="Rhea" id="RHEA-COMP:9566"/>
        <dbReference type="ChEBI" id="CHEBI:15378"/>
        <dbReference type="ChEBI" id="CHEBI:16389"/>
        <dbReference type="ChEBI" id="CHEBI:17976"/>
        <dbReference type="ChEBI" id="CHEBI:57540"/>
        <dbReference type="ChEBI" id="CHEBI:57945"/>
        <dbReference type="EC" id="7.1.1.2"/>
    </reaction>
</comment>
<keyword evidence="10 16" id="KW-1133">Transmembrane helix</keyword>
<comment type="similarity">
    <text evidence="16">Belongs to the complex I subunit 5 family.</text>
</comment>
<reference evidence="21" key="3">
    <citation type="journal article" date="2013" name="Genome Biol. Evol.">
        <title>Strikingly bacteria-like and gene-rich mitochondrial genomes throughout jakobid protists.</title>
        <authorList>
            <person name="Burger G."/>
            <person name="Gray M.W."/>
            <person name="Forget L."/>
            <person name="Lang B.F."/>
        </authorList>
    </citation>
    <scope>NUCLEOTIDE SEQUENCE</scope>
    <source>
        <strain evidence="21">ATCC 50422</strain>
    </source>
</reference>
<evidence type="ECO:0000256" key="11">
    <source>
        <dbReference type="ARBA" id="ARBA00023027"/>
    </source>
</evidence>
<keyword evidence="12 16" id="KW-0830">Ubiquinone</keyword>
<dbReference type="EMBL" id="KC353355">
    <property type="protein sequence ID" value="AGH24233.1"/>
    <property type="molecule type" value="Genomic_DNA"/>
</dbReference>
<dbReference type="NCBIfam" id="TIGR01974">
    <property type="entry name" value="NDH_I_L"/>
    <property type="match status" value="1"/>
</dbReference>
<feature type="transmembrane region" description="Helical" evidence="16">
    <location>
        <begin position="113"/>
        <end position="130"/>
    </location>
</feature>
<feature type="domain" description="NADH:quinone oxidoreductase/Mrp antiporter transmembrane" evidence="18">
    <location>
        <begin position="131"/>
        <end position="412"/>
    </location>
</feature>
<dbReference type="PRINTS" id="PR01435">
    <property type="entry name" value="NPOXDRDTASE5"/>
</dbReference>
<dbReference type="GO" id="GO:0005743">
    <property type="term" value="C:mitochondrial inner membrane"/>
    <property type="evidence" value="ECO:0007669"/>
    <property type="project" value="UniProtKB-SubCell"/>
</dbReference>
<keyword evidence="7" id="KW-0999">Mitochondrion inner membrane</keyword>
<evidence type="ECO:0000256" key="2">
    <source>
        <dbReference type="ARBA" id="ARBA00012944"/>
    </source>
</evidence>
<feature type="transmembrane region" description="Helical" evidence="16">
    <location>
        <begin position="622"/>
        <end position="645"/>
    </location>
</feature>
<evidence type="ECO:0000259" key="18">
    <source>
        <dbReference type="Pfam" id="PF00361"/>
    </source>
</evidence>
<dbReference type="GO" id="GO:0003954">
    <property type="term" value="F:NADH dehydrogenase activity"/>
    <property type="evidence" value="ECO:0007669"/>
    <property type="project" value="TreeGrafter"/>
</dbReference>
<evidence type="ECO:0000256" key="14">
    <source>
        <dbReference type="ARBA" id="ARBA00023136"/>
    </source>
</evidence>
<keyword evidence="21" id="KW-0560">Oxidoreductase</keyword>
<feature type="transmembrane region" description="Helical" evidence="16">
    <location>
        <begin position="311"/>
        <end position="337"/>
    </location>
</feature>
<dbReference type="NCBIfam" id="NF005141">
    <property type="entry name" value="PRK06590.1"/>
    <property type="match status" value="1"/>
</dbReference>
<comment type="function">
    <text evidence="16">Core subunit of the mitochondrial membrane respiratory chain NADH dehydrogenase (Complex I) which catalyzes electron transfer from NADH through the respiratory chain, using ubiquinone as an electron acceptor. Essential for the catalytic activity and assembly of complex I.</text>
</comment>
<feature type="transmembrane region" description="Helical" evidence="16">
    <location>
        <begin position="209"/>
        <end position="232"/>
    </location>
</feature>
<evidence type="ECO:0000256" key="17">
    <source>
        <dbReference type="SAM" id="SignalP"/>
    </source>
</evidence>
<dbReference type="AlphaFoldDB" id="M4QLB3"/>
<feature type="domain" description="NADH dehydrogenase subunit 5 C-terminal" evidence="20">
    <location>
        <begin position="509"/>
        <end position="637"/>
    </location>
</feature>
<feature type="chain" id="PRO_5004056596" description="NADH-ubiquinone oxidoreductase chain 5" evidence="17">
    <location>
        <begin position="21"/>
        <end position="684"/>
    </location>
</feature>
<evidence type="ECO:0000256" key="3">
    <source>
        <dbReference type="ARBA" id="ARBA00021096"/>
    </source>
</evidence>
<evidence type="ECO:0000256" key="16">
    <source>
        <dbReference type="RuleBase" id="RU003404"/>
    </source>
</evidence>
<dbReference type="GO" id="GO:0015990">
    <property type="term" value="P:electron transport coupled proton transport"/>
    <property type="evidence" value="ECO:0007669"/>
    <property type="project" value="TreeGrafter"/>
</dbReference>